<dbReference type="GO" id="GO:0004672">
    <property type="term" value="F:protein kinase activity"/>
    <property type="evidence" value="ECO:0007669"/>
    <property type="project" value="InterPro"/>
</dbReference>
<evidence type="ECO:0000256" key="1">
    <source>
        <dbReference type="SAM" id="MobiDB-lite"/>
    </source>
</evidence>
<dbReference type="InterPro" id="IPR011009">
    <property type="entry name" value="Kinase-like_dom_sf"/>
</dbReference>
<dbReference type="EMBL" id="FLQS01000016">
    <property type="protein sequence ID" value="SBS75483.1"/>
    <property type="molecule type" value="Genomic_DNA"/>
</dbReference>
<evidence type="ECO:0000313" key="4">
    <source>
        <dbReference type="EMBL" id="SBS75483.1"/>
    </source>
</evidence>
<accession>A0A1Y5P9X1</accession>
<gene>
    <name evidence="4" type="ORF">MHPYR_230053</name>
</gene>
<keyword evidence="2" id="KW-0812">Transmembrane</keyword>
<feature type="transmembrane region" description="Helical" evidence="2">
    <location>
        <begin position="385"/>
        <end position="408"/>
    </location>
</feature>
<sequence length="458" mass="48817">MNLGLGTGQSVTLGPALAKAGEGTIYDVVGRPDWAAKVFHQTLPNLDHKLAKVAAMTQASPEGAIQPNGFAVLTWPISTLSDTHGLVGYVMPKIATATSVEIHALSNPSNRRDPPPNAPQWVKHATWDHLVNVAANLCLAVEVVHWVGAVIGDFQERNILVSDTTEVTLVDCDSMQFTDPAGRQYLCTVGRPEFTAPELAGIDLHTQPRSQASDLFALAIHIHQLLMGGNHPFLRGEWTGPGEQPAALALARNGDWAGGPSSQLRTHPMAPPVTFLPGEIQQYFYRAFTAGAVDPNHRPTAGQWRDALQRIAVTTCRTGRHQIPTSCAACPWCAIDEARQARRGEGPGFRTAPNTVMTPPSTGPIRQGGAPPPQPKIGGMSARTLTIVLIVLGVLAVALSAFIAWALISGRSTTFGAPAPRSISVSVSRPCVAGDCQWEETLRCSEALLSADWPNPSI</sequence>
<dbReference type="SUPFAM" id="SSF56112">
    <property type="entry name" value="Protein kinase-like (PK-like)"/>
    <property type="match status" value="1"/>
</dbReference>
<feature type="domain" description="Protein kinase" evidence="3">
    <location>
        <begin position="1"/>
        <end position="311"/>
    </location>
</feature>
<keyword evidence="2" id="KW-0472">Membrane</keyword>
<dbReference type="GO" id="GO:0005524">
    <property type="term" value="F:ATP binding"/>
    <property type="evidence" value="ECO:0007669"/>
    <property type="project" value="InterPro"/>
</dbReference>
<dbReference type="InterPro" id="IPR000719">
    <property type="entry name" value="Prot_kinase_dom"/>
</dbReference>
<dbReference type="AlphaFoldDB" id="A0A1Y5P9X1"/>
<proteinExistence type="predicted"/>
<organism evidence="4">
    <name type="scientific">uncultured Mycobacterium sp</name>
    <dbReference type="NCBI Taxonomy" id="171292"/>
    <lineage>
        <taxon>Bacteria</taxon>
        <taxon>Bacillati</taxon>
        <taxon>Actinomycetota</taxon>
        <taxon>Actinomycetes</taxon>
        <taxon>Mycobacteriales</taxon>
        <taxon>Mycobacteriaceae</taxon>
        <taxon>Mycobacterium</taxon>
        <taxon>environmental samples</taxon>
    </lineage>
</organism>
<protein>
    <submittedName>
        <fullName evidence="4">TPR repeat</fullName>
    </submittedName>
</protein>
<keyword evidence="2" id="KW-1133">Transmembrane helix</keyword>
<evidence type="ECO:0000259" key="3">
    <source>
        <dbReference type="PROSITE" id="PS50011"/>
    </source>
</evidence>
<reference evidence="4" key="1">
    <citation type="submission" date="2016-03" db="EMBL/GenBank/DDBJ databases">
        <authorList>
            <person name="Ploux O."/>
        </authorList>
    </citation>
    <scope>NUCLEOTIDE SEQUENCE</scope>
    <source>
        <strain evidence="4">UC10</strain>
    </source>
</reference>
<name>A0A1Y5P9X1_9MYCO</name>
<dbReference type="Gene3D" id="1.10.510.10">
    <property type="entry name" value="Transferase(Phosphotransferase) domain 1"/>
    <property type="match status" value="1"/>
</dbReference>
<dbReference type="PROSITE" id="PS50011">
    <property type="entry name" value="PROTEIN_KINASE_DOM"/>
    <property type="match status" value="1"/>
</dbReference>
<evidence type="ECO:0000256" key="2">
    <source>
        <dbReference type="SAM" id="Phobius"/>
    </source>
</evidence>
<feature type="region of interest" description="Disordered" evidence="1">
    <location>
        <begin position="344"/>
        <end position="372"/>
    </location>
</feature>